<gene>
    <name evidence="5" type="ORF">ASPFODRAFT_144136</name>
</gene>
<proteinExistence type="inferred from homology"/>
<dbReference type="Gene3D" id="3.10.490.10">
    <property type="entry name" value="Gamma-glutamyl cyclotransferase-like"/>
    <property type="match status" value="1"/>
</dbReference>
<evidence type="ECO:0000256" key="3">
    <source>
        <dbReference type="ARBA" id="ARBA00030602"/>
    </source>
</evidence>
<organism evidence="5 6">
    <name type="scientific">Aspergillus luchuensis (strain CBS 106.47)</name>
    <dbReference type="NCBI Taxonomy" id="1137211"/>
    <lineage>
        <taxon>Eukaryota</taxon>
        <taxon>Fungi</taxon>
        <taxon>Dikarya</taxon>
        <taxon>Ascomycota</taxon>
        <taxon>Pezizomycotina</taxon>
        <taxon>Eurotiomycetes</taxon>
        <taxon>Eurotiomycetidae</taxon>
        <taxon>Eurotiales</taxon>
        <taxon>Aspergillaceae</taxon>
        <taxon>Aspergillus</taxon>
        <taxon>Aspergillus subgen. Circumdati</taxon>
    </lineage>
</organism>
<comment type="similarity">
    <text evidence="1">Belongs to the gamma-glutamylcyclotransferase family.</text>
</comment>
<keyword evidence="2" id="KW-0808">Transferase</keyword>
<name>A0A1M3T658_ASPLC</name>
<dbReference type="CDD" id="cd06661">
    <property type="entry name" value="GGCT_like"/>
    <property type="match status" value="1"/>
</dbReference>
<evidence type="ECO:0000259" key="4">
    <source>
        <dbReference type="Pfam" id="PF06094"/>
    </source>
</evidence>
<dbReference type="Proteomes" id="UP000184063">
    <property type="component" value="Unassembled WGS sequence"/>
</dbReference>
<dbReference type="Pfam" id="PF06094">
    <property type="entry name" value="GGACT"/>
    <property type="match status" value="1"/>
</dbReference>
<dbReference type="PANTHER" id="PTHR31544">
    <property type="entry name" value="AIG2-LIKE PROTEIN D"/>
    <property type="match status" value="1"/>
</dbReference>
<evidence type="ECO:0000256" key="1">
    <source>
        <dbReference type="ARBA" id="ARBA00008861"/>
    </source>
</evidence>
<dbReference type="InterPro" id="IPR013024">
    <property type="entry name" value="GGCT-like"/>
</dbReference>
<dbReference type="InterPro" id="IPR045038">
    <property type="entry name" value="AIG2-like"/>
</dbReference>
<dbReference type="OrthoDB" id="1044435at2759"/>
<reference evidence="6" key="1">
    <citation type="journal article" date="2017" name="Genome Biol.">
        <title>Comparative genomics reveals high biological diversity and specific adaptations in the industrially and medically important fungal genus Aspergillus.</title>
        <authorList>
            <person name="de Vries R.P."/>
            <person name="Riley R."/>
            <person name="Wiebenga A."/>
            <person name="Aguilar-Osorio G."/>
            <person name="Amillis S."/>
            <person name="Uchima C.A."/>
            <person name="Anderluh G."/>
            <person name="Asadollahi M."/>
            <person name="Askin M."/>
            <person name="Barry K."/>
            <person name="Battaglia E."/>
            <person name="Bayram O."/>
            <person name="Benocci T."/>
            <person name="Braus-Stromeyer S.A."/>
            <person name="Caldana C."/>
            <person name="Canovas D."/>
            <person name="Cerqueira G.C."/>
            <person name="Chen F."/>
            <person name="Chen W."/>
            <person name="Choi C."/>
            <person name="Clum A."/>
            <person name="Dos Santos R.A."/>
            <person name="Damasio A.R."/>
            <person name="Diallinas G."/>
            <person name="Emri T."/>
            <person name="Fekete E."/>
            <person name="Flipphi M."/>
            <person name="Freyberg S."/>
            <person name="Gallo A."/>
            <person name="Gournas C."/>
            <person name="Habgood R."/>
            <person name="Hainaut M."/>
            <person name="Harispe M.L."/>
            <person name="Henrissat B."/>
            <person name="Hilden K.S."/>
            <person name="Hope R."/>
            <person name="Hossain A."/>
            <person name="Karabika E."/>
            <person name="Karaffa L."/>
            <person name="Karanyi Z."/>
            <person name="Krasevec N."/>
            <person name="Kuo A."/>
            <person name="Kusch H."/>
            <person name="LaButti K."/>
            <person name="Lagendijk E.L."/>
            <person name="Lapidus A."/>
            <person name="Levasseur A."/>
            <person name="Lindquist E."/>
            <person name="Lipzen A."/>
            <person name="Logrieco A.F."/>
            <person name="MacCabe A."/>
            <person name="Maekelae M.R."/>
            <person name="Malavazi I."/>
            <person name="Melin P."/>
            <person name="Meyer V."/>
            <person name="Mielnichuk N."/>
            <person name="Miskei M."/>
            <person name="Molnar A.P."/>
            <person name="Mule G."/>
            <person name="Ngan C.Y."/>
            <person name="Orejas M."/>
            <person name="Orosz E."/>
            <person name="Ouedraogo J.P."/>
            <person name="Overkamp K.M."/>
            <person name="Park H.-S."/>
            <person name="Perrone G."/>
            <person name="Piumi F."/>
            <person name="Punt P.J."/>
            <person name="Ram A.F."/>
            <person name="Ramon A."/>
            <person name="Rauscher S."/>
            <person name="Record E."/>
            <person name="Riano-Pachon D.M."/>
            <person name="Robert V."/>
            <person name="Roehrig J."/>
            <person name="Ruller R."/>
            <person name="Salamov A."/>
            <person name="Salih N.S."/>
            <person name="Samson R.A."/>
            <person name="Sandor E."/>
            <person name="Sanguinetti M."/>
            <person name="Schuetze T."/>
            <person name="Sepcic K."/>
            <person name="Shelest E."/>
            <person name="Sherlock G."/>
            <person name="Sophianopoulou V."/>
            <person name="Squina F.M."/>
            <person name="Sun H."/>
            <person name="Susca A."/>
            <person name="Todd R.B."/>
            <person name="Tsang A."/>
            <person name="Unkles S.E."/>
            <person name="van de Wiele N."/>
            <person name="van Rossen-Uffink D."/>
            <person name="Oliveira J.V."/>
            <person name="Vesth T.C."/>
            <person name="Visser J."/>
            <person name="Yu J.-H."/>
            <person name="Zhou M."/>
            <person name="Andersen M.R."/>
            <person name="Archer D.B."/>
            <person name="Baker S.E."/>
            <person name="Benoit I."/>
            <person name="Brakhage A.A."/>
            <person name="Braus G.H."/>
            <person name="Fischer R."/>
            <person name="Frisvad J.C."/>
            <person name="Goldman G.H."/>
            <person name="Houbraken J."/>
            <person name="Oakley B."/>
            <person name="Pocsi I."/>
            <person name="Scazzocchio C."/>
            <person name="Seiboth B."/>
            <person name="vanKuyk P.A."/>
            <person name="Wortman J."/>
            <person name="Dyer P.S."/>
            <person name="Grigoriev I.V."/>
        </authorList>
    </citation>
    <scope>NUCLEOTIDE SEQUENCE [LARGE SCALE GENOMIC DNA]</scope>
    <source>
        <strain evidence="6">CBS 106.47</strain>
    </source>
</reference>
<dbReference type="EMBL" id="KV878248">
    <property type="protein sequence ID" value="OJZ82239.1"/>
    <property type="molecule type" value="Genomic_DNA"/>
</dbReference>
<accession>A0A1M3T658</accession>
<dbReference type="AlphaFoldDB" id="A0A1M3T658"/>
<feature type="domain" description="Gamma-glutamylcyclotransferase AIG2-like" evidence="4">
    <location>
        <begin position="6"/>
        <end position="120"/>
    </location>
</feature>
<evidence type="ECO:0000313" key="6">
    <source>
        <dbReference type="Proteomes" id="UP000184063"/>
    </source>
</evidence>
<dbReference type="VEuPathDB" id="FungiDB:ASPFODRAFT_144136"/>
<sequence length="195" mass="21715">MGDHVLFFYGTLMAPPILHRVIHGHSTPEPWQKALLTIKPAILHGYRRHRVRYADYPGIIPTTPSSSSGADDGDDTAAGEASVLGTVVWGLTDGDVYRLDRFEGSEYEKRAVRVRVLNHQQQQGEGEGGTGEIQAVLGAAAETEGSGETKEGEEVEAVTYVWTAGKERLENAEWDFEAFKRDKMAWWVQADERDW</sequence>
<protein>
    <recommendedName>
        <fullName evidence="3">Putative gamma-glutamylcyclotransferase</fullName>
    </recommendedName>
</protein>
<dbReference type="PANTHER" id="PTHR31544:SF2">
    <property type="entry name" value="AIG2-LIKE PROTEIN D"/>
    <property type="match status" value="1"/>
</dbReference>
<dbReference type="InterPro" id="IPR036568">
    <property type="entry name" value="GGCT-like_sf"/>
</dbReference>
<evidence type="ECO:0000256" key="2">
    <source>
        <dbReference type="ARBA" id="ARBA00022679"/>
    </source>
</evidence>
<evidence type="ECO:0000313" key="5">
    <source>
        <dbReference type="EMBL" id="OJZ82239.1"/>
    </source>
</evidence>
<dbReference type="SUPFAM" id="SSF110857">
    <property type="entry name" value="Gamma-glutamyl cyclotransferase-like"/>
    <property type="match status" value="1"/>
</dbReference>
<dbReference type="GO" id="GO:0016740">
    <property type="term" value="F:transferase activity"/>
    <property type="evidence" value="ECO:0007669"/>
    <property type="project" value="UniProtKB-KW"/>
</dbReference>
<dbReference type="InterPro" id="IPR009288">
    <property type="entry name" value="AIG2-like_dom"/>
</dbReference>